<gene>
    <name evidence="1" type="ORF">PZ740_02550</name>
</gene>
<sequence length="301" mass="34067">MTSSPAPPRLVVILSTERSGSTLLSMILGGSRRVVAPPELHGFRYADFESWRQGYPQSMASLSWLLDRLGEESGPETLDRRFAGKPVETVYGELLGLGGPGRLLVDKTPAYARDPSSLARLERFEPLYLWLVRHPLGVAASMHERREARQRPGGQDLRAWPTRLWKRWKRARHDARVLAEDLAYWRRCNVNLRDFLATVPAERQLKLLFEELVEHPEPALARLARFLGIDVEPAMLSPGSRLPETLAQGIGDAKIRGTVGISAAPARHWRKVYRPWRMDRETARLYSELRRAGAPGREDGI</sequence>
<comment type="caution">
    <text evidence="1">The sequence shown here is derived from an EMBL/GenBank/DDBJ whole genome shotgun (WGS) entry which is preliminary data.</text>
</comment>
<dbReference type="SUPFAM" id="SSF52540">
    <property type="entry name" value="P-loop containing nucleoside triphosphate hydrolases"/>
    <property type="match status" value="1"/>
</dbReference>
<accession>A0AAP3UY86</accession>
<evidence type="ECO:0000313" key="2">
    <source>
        <dbReference type="Proteomes" id="UP001301140"/>
    </source>
</evidence>
<keyword evidence="2" id="KW-1185">Reference proteome</keyword>
<organism evidence="1 2">
    <name type="scientific">Marinimicrococcus flavescens</name>
    <dbReference type="NCBI Taxonomy" id="3031815"/>
    <lineage>
        <taxon>Bacteria</taxon>
        <taxon>Pseudomonadati</taxon>
        <taxon>Pseudomonadota</taxon>
        <taxon>Alphaproteobacteria</taxon>
        <taxon>Geminicoccales</taxon>
        <taxon>Geminicoccaceae</taxon>
        <taxon>Marinimicrococcus</taxon>
    </lineage>
</organism>
<dbReference type="AlphaFoldDB" id="A0AAP3UY86"/>
<name>A0AAP3UY86_9PROT</name>
<protein>
    <submittedName>
        <fullName evidence="1">Sulfotransferase</fullName>
    </submittedName>
</protein>
<dbReference type="Pfam" id="PF13469">
    <property type="entry name" value="Sulfotransfer_3"/>
    <property type="match status" value="1"/>
</dbReference>
<dbReference type="InterPro" id="IPR027417">
    <property type="entry name" value="P-loop_NTPase"/>
</dbReference>
<proteinExistence type="predicted"/>
<dbReference type="Gene3D" id="3.40.50.300">
    <property type="entry name" value="P-loop containing nucleotide triphosphate hydrolases"/>
    <property type="match status" value="1"/>
</dbReference>
<dbReference type="RefSeq" id="WP_327787675.1">
    <property type="nucleotide sequence ID" value="NZ_JARGEQ010000016.1"/>
</dbReference>
<dbReference type="EMBL" id="JARGEQ010000016">
    <property type="protein sequence ID" value="MDF1585261.1"/>
    <property type="molecule type" value="Genomic_DNA"/>
</dbReference>
<dbReference type="Proteomes" id="UP001301140">
    <property type="component" value="Unassembled WGS sequence"/>
</dbReference>
<reference evidence="1 2" key="1">
    <citation type="submission" date="2023-03" db="EMBL/GenBank/DDBJ databases">
        <title>YIM 152171 draft genome.</title>
        <authorList>
            <person name="Yang Z."/>
        </authorList>
    </citation>
    <scope>NUCLEOTIDE SEQUENCE [LARGE SCALE GENOMIC DNA]</scope>
    <source>
        <strain evidence="1 2">YIM 152171</strain>
    </source>
</reference>
<evidence type="ECO:0000313" key="1">
    <source>
        <dbReference type="EMBL" id="MDF1585261.1"/>
    </source>
</evidence>